<dbReference type="GO" id="GO:0005576">
    <property type="term" value="C:extracellular region"/>
    <property type="evidence" value="ECO:0007669"/>
    <property type="project" value="UniProtKB-SubCell"/>
</dbReference>
<keyword evidence="13" id="KW-0732">Signal</keyword>
<dbReference type="SUPFAM" id="SSF57997">
    <property type="entry name" value="Tropomyosin"/>
    <property type="match status" value="1"/>
</dbReference>
<dbReference type="Gene3D" id="1.20.120.1770">
    <property type="match status" value="1"/>
</dbReference>
<keyword evidence="7 12" id="KW-1133">Transmembrane helix</keyword>
<evidence type="ECO:0000313" key="17">
    <source>
        <dbReference type="EMBL" id="CAG2191164.1"/>
    </source>
</evidence>
<proteinExistence type="inferred from homology"/>
<dbReference type="InterPro" id="IPR051237">
    <property type="entry name" value="Ferric-chelate_Red/DefProt"/>
</dbReference>
<evidence type="ECO:0000256" key="8">
    <source>
        <dbReference type="ARBA" id="ARBA00023004"/>
    </source>
</evidence>
<feature type="transmembrane region" description="Helical" evidence="12">
    <location>
        <begin position="460"/>
        <end position="480"/>
    </location>
</feature>
<feature type="transmembrane region" description="Helical" evidence="12">
    <location>
        <begin position="382"/>
        <end position="401"/>
    </location>
</feature>
<dbReference type="CDD" id="cd08544">
    <property type="entry name" value="Reeler"/>
    <property type="match status" value="2"/>
</dbReference>
<feature type="compositionally biased region" description="Polar residues" evidence="11">
    <location>
        <begin position="565"/>
        <end position="584"/>
    </location>
</feature>
<dbReference type="Pfam" id="PF02014">
    <property type="entry name" value="Reeler"/>
    <property type="match status" value="2"/>
</dbReference>
<dbReference type="OrthoDB" id="6372137at2759"/>
<dbReference type="CDD" id="cd09628">
    <property type="entry name" value="DOMON_SDR_2_like"/>
    <property type="match status" value="1"/>
</dbReference>
<keyword evidence="18" id="KW-1185">Reference proteome</keyword>
<comment type="similarity">
    <text evidence="3">Belongs to the FRRS1 family.</text>
</comment>
<evidence type="ECO:0000256" key="7">
    <source>
        <dbReference type="ARBA" id="ARBA00022989"/>
    </source>
</evidence>
<dbReference type="CDD" id="cd08760">
    <property type="entry name" value="Cyt_b561_FRRS1_like"/>
    <property type="match status" value="1"/>
</dbReference>
<evidence type="ECO:0000313" key="18">
    <source>
        <dbReference type="Proteomes" id="UP000683360"/>
    </source>
</evidence>
<evidence type="ECO:0000256" key="10">
    <source>
        <dbReference type="ARBA" id="ARBA00023180"/>
    </source>
</evidence>
<sequence length="890" mass="98413">MQSVLFVITALVIQRIQGFGTGAPASKCGDMFPSHSQIQPENSLPPYTLTASSYTYKQGDTITITLVSPTRASFAGYIIGAKDPATLNNNIGRFTNSATGKILPCGSSGAGAVTHQSSQSEYRLEFQWQPTADTTGNVIFMATVVESYTTFWMNIVTSTIYPEVQTTQAFVLQTTQKPETTTQPLPGDTSSLKSDSECGATKGCFIDCTGNSCNYIVTWRDNGDAVDFELSTKLQDTNNKWIAIAFSSDLKMGADEVVACLNVGGSTDVQRSYNDGKNNKQVTNPSAGLSNTVVTVQDGMFKCSFRKNKRLSRRKRQTTNSLFVDLDSDYNLMFGTGPAYPGNRIGMHSINPVVTPGKVDFQSFSVIGDTAKYPLVKIHACLMIISWIFCTGVAIIAARYYKPVWSKSSLFNQKIWFQIHRTLMVTAMALTIVAFIIIFVEVGGYSQVSASPGKEYLPSHPVLGIIVTILCVLNPIMSFFRPGPNDKTRPIFNWAHWGVGMLAQILAIITIIFGVELQKSTAPKYTVWVVVGFVIYYVIMEITQKVVDKLAESKTGEGEIDTVEMKQNGSQNGSFNQPPAYSENNKNKKVTIKIEGYSSGAPFTSCGDMQPSHGAPPKATLPPYNLTVSTNTYKLGDVITITLQSSETTFKGYIIAAMTRNQKATVVEVEISFWMDISTEVVTPEIPVSPLPPTNVSTTIGTTTSVTIYYNIITKQHYKNGHHHNNIVLIKTTEHNLNTTAHNNETTEHNNQSTEHNVKTTEHNVKTTEHNMKTTEHNMKTTEHNVKTTQHNVKTTEHNVKTTQHNVKTTEHNVKTTEHNVKTTQHNVKTTEHMSRLLNIMSKLLNIMSRLLNIMSKLLNIMSRLLNIMSKLLNIMSSLLNIMSKLLNII</sequence>
<evidence type="ECO:0000256" key="4">
    <source>
        <dbReference type="ARBA" id="ARBA00022448"/>
    </source>
</evidence>
<dbReference type="GO" id="GO:0016020">
    <property type="term" value="C:membrane"/>
    <property type="evidence" value="ECO:0007669"/>
    <property type="project" value="UniProtKB-SubCell"/>
</dbReference>
<dbReference type="GO" id="GO:0042742">
    <property type="term" value="P:defense response to bacterium"/>
    <property type="evidence" value="ECO:0007669"/>
    <property type="project" value="UniProtKB-KW"/>
</dbReference>
<dbReference type="Proteomes" id="UP000683360">
    <property type="component" value="Unassembled WGS sequence"/>
</dbReference>
<evidence type="ECO:0000256" key="6">
    <source>
        <dbReference type="ARBA" id="ARBA00022982"/>
    </source>
</evidence>
<evidence type="ECO:0000256" key="5">
    <source>
        <dbReference type="ARBA" id="ARBA00022692"/>
    </source>
</evidence>
<comment type="subcellular location">
    <subcellularLocation>
        <location evidence="2">Membrane</location>
        <topology evidence="2">Multi-pass membrane protein</topology>
    </subcellularLocation>
</comment>
<feature type="region of interest" description="Disordered" evidence="11">
    <location>
        <begin position="744"/>
        <end position="768"/>
    </location>
</feature>
<dbReference type="Gene3D" id="1.20.5.170">
    <property type="match status" value="1"/>
</dbReference>
<feature type="signal peptide" evidence="13">
    <location>
        <begin position="1"/>
        <end position="18"/>
    </location>
</feature>
<feature type="region of interest" description="Disordered" evidence="11">
    <location>
        <begin position="175"/>
        <end position="195"/>
    </location>
</feature>
<dbReference type="InterPro" id="IPR002861">
    <property type="entry name" value="Reeler_dom"/>
</dbReference>
<keyword evidence="6" id="KW-0249">Electron transport</keyword>
<comment type="cofactor">
    <cofactor evidence="1">
        <name>heme b</name>
        <dbReference type="ChEBI" id="CHEBI:60344"/>
    </cofactor>
</comment>
<evidence type="ECO:0000259" key="15">
    <source>
        <dbReference type="PROSITE" id="PS50939"/>
    </source>
</evidence>
<evidence type="ECO:0000256" key="11">
    <source>
        <dbReference type="SAM" id="MobiDB-lite"/>
    </source>
</evidence>
<keyword evidence="8" id="KW-0408">Iron</keyword>
<feature type="domain" description="DOMON" evidence="14">
    <location>
        <begin position="213"/>
        <end position="337"/>
    </location>
</feature>
<feature type="domain" description="Reelin" evidence="16">
    <location>
        <begin position="5"/>
        <end position="178"/>
    </location>
</feature>
<feature type="region of interest" description="Disordered" evidence="11">
    <location>
        <begin position="558"/>
        <end position="584"/>
    </location>
</feature>
<dbReference type="Pfam" id="PF03188">
    <property type="entry name" value="Cytochrom_B561"/>
    <property type="match status" value="1"/>
</dbReference>
<dbReference type="InterPro" id="IPR006593">
    <property type="entry name" value="Cyt_b561/ferric_Rdtase_TM"/>
</dbReference>
<dbReference type="EMBL" id="CAJPWZ010000355">
    <property type="protein sequence ID" value="CAG2191164.1"/>
    <property type="molecule type" value="Genomic_DNA"/>
</dbReference>
<feature type="transmembrane region" description="Helical" evidence="12">
    <location>
        <begin position="422"/>
        <end position="440"/>
    </location>
</feature>
<evidence type="ECO:0000259" key="16">
    <source>
        <dbReference type="PROSITE" id="PS51019"/>
    </source>
</evidence>
<feature type="transmembrane region" description="Helical" evidence="12">
    <location>
        <begin position="525"/>
        <end position="543"/>
    </location>
</feature>
<dbReference type="PROSITE" id="PS50939">
    <property type="entry name" value="CYTOCHROME_B561"/>
    <property type="match status" value="1"/>
</dbReference>
<evidence type="ECO:0000256" key="2">
    <source>
        <dbReference type="ARBA" id="ARBA00004141"/>
    </source>
</evidence>
<gene>
    <name evidence="17" type="ORF">MEDL_6400</name>
</gene>
<dbReference type="PROSITE" id="PS51019">
    <property type="entry name" value="REELIN"/>
    <property type="match status" value="1"/>
</dbReference>
<feature type="compositionally biased region" description="Basic and acidic residues" evidence="11">
    <location>
        <begin position="756"/>
        <end position="768"/>
    </location>
</feature>
<organism evidence="17 18">
    <name type="scientific">Mytilus edulis</name>
    <name type="common">Blue mussel</name>
    <dbReference type="NCBI Taxonomy" id="6550"/>
    <lineage>
        <taxon>Eukaryota</taxon>
        <taxon>Metazoa</taxon>
        <taxon>Spiralia</taxon>
        <taxon>Lophotrochozoa</taxon>
        <taxon>Mollusca</taxon>
        <taxon>Bivalvia</taxon>
        <taxon>Autobranchia</taxon>
        <taxon>Pteriomorphia</taxon>
        <taxon>Mytilida</taxon>
        <taxon>Mytiloidea</taxon>
        <taxon>Mytilidae</taxon>
        <taxon>Mytilinae</taxon>
        <taxon>Mytilus</taxon>
    </lineage>
</organism>
<feature type="compositionally biased region" description="Low complexity" evidence="11">
    <location>
        <begin position="175"/>
        <end position="186"/>
    </location>
</feature>
<dbReference type="Pfam" id="PF03351">
    <property type="entry name" value="DOMON"/>
    <property type="match status" value="1"/>
</dbReference>
<evidence type="ECO:0000256" key="1">
    <source>
        <dbReference type="ARBA" id="ARBA00001970"/>
    </source>
</evidence>
<dbReference type="SMART" id="SM00665">
    <property type="entry name" value="B561"/>
    <property type="match status" value="1"/>
</dbReference>
<dbReference type="AlphaFoldDB" id="A0A8S3Q5S7"/>
<keyword evidence="9 12" id="KW-0472">Membrane</keyword>
<dbReference type="Gene3D" id="2.60.40.4060">
    <property type="entry name" value="Reeler domain"/>
    <property type="match status" value="1"/>
</dbReference>
<dbReference type="PANTHER" id="PTHR45828">
    <property type="entry name" value="CYTOCHROME B561/FERRIC REDUCTASE TRANSMEMBRANE"/>
    <property type="match status" value="1"/>
</dbReference>
<evidence type="ECO:0000256" key="13">
    <source>
        <dbReference type="SAM" id="SignalP"/>
    </source>
</evidence>
<feature type="compositionally biased region" description="Low complexity" evidence="11">
    <location>
        <begin position="744"/>
        <end position="755"/>
    </location>
</feature>
<dbReference type="PROSITE" id="PS50836">
    <property type="entry name" value="DOMON"/>
    <property type="match status" value="1"/>
</dbReference>
<feature type="domain" description="Cytochrome b561" evidence="15">
    <location>
        <begin position="342"/>
        <end position="550"/>
    </location>
</feature>
<keyword evidence="10" id="KW-0325">Glycoprotein</keyword>
<feature type="chain" id="PRO_5035792394" description="Ferric-chelate reductase 1" evidence="13">
    <location>
        <begin position="19"/>
        <end position="890"/>
    </location>
</feature>
<dbReference type="GO" id="GO:0045087">
    <property type="term" value="P:innate immune response"/>
    <property type="evidence" value="ECO:0007669"/>
    <property type="project" value="UniProtKB-KW"/>
</dbReference>
<evidence type="ECO:0008006" key="19">
    <source>
        <dbReference type="Google" id="ProtNLM"/>
    </source>
</evidence>
<dbReference type="InterPro" id="IPR005018">
    <property type="entry name" value="DOMON_domain"/>
</dbReference>
<keyword evidence="4" id="KW-0813">Transport</keyword>
<dbReference type="SMART" id="SM00664">
    <property type="entry name" value="DoH"/>
    <property type="match status" value="1"/>
</dbReference>
<protein>
    <recommendedName>
        <fullName evidence="19">Ferric-chelate reductase 1</fullName>
    </recommendedName>
</protein>
<evidence type="ECO:0000259" key="14">
    <source>
        <dbReference type="PROSITE" id="PS50836"/>
    </source>
</evidence>
<dbReference type="InterPro" id="IPR042307">
    <property type="entry name" value="Reeler_sf"/>
</dbReference>
<reference evidence="17" key="1">
    <citation type="submission" date="2021-03" db="EMBL/GenBank/DDBJ databases">
        <authorList>
            <person name="Bekaert M."/>
        </authorList>
    </citation>
    <scope>NUCLEOTIDE SEQUENCE</scope>
</reference>
<name>A0A8S3Q5S7_MYTED</name>
<evidence type="ECO:0000256" key="12">
    <source>
        <dbReference type="SAM" id="Phobius"/>
    </source>
</evidence>
<accession>A0A8S3Q5S7</accession>
<keyword evidence="5 12" id="KW-0812">Transmembrane</keyword>
<evidence type="ECO:0000256" key="9">
    <source>
        <dbReference type="ARBA" id="ARBA00023136"/>
    </source>
</evidence>
<comment type="caution">
    <text evidence="17">The sequence shown here is derived from an EMBL/GenBank/DDBJ whole genome shotgun (WGS) entry which is preliminary data.</text>
</comment>
<dbReference type="PANTHER" id="PTHR45828:SF33">
    <property type="entry name" value="DOMON DOMAIN-CONTAINING PROTEIN"/>
    <property type="match status" value="1"/>
</dbReference>
<evidence type="ECO:0000256" key="3">
    <source>
        <dbReference type="ARBA" id="ARBA00009195"/>
    </source>
</evidence>
<feature type="transmembrane region" description="Helical" evidence="12">
    <location>
        <begin position="492"/>
        <end position="513"/>
    </location>
</feature>